<dbReference type="InterPro" id="IPR014710">
    <property type="entry name" value="RmlC-like_jellyroll"/>
</dbReference>
<dbReference type="AlphaFoldDB" id="A0A1G9IBQ3"/>
<sequence>MNSLGLASDPHVYWQFYQPSSLMLNNYFHFITRNKRFFFKYIGALFYTEASLANISKEQAILVKDVFGNGVDTQYFDEHYHIDEHHGEMVLFRIIQPLLEQYGNQIVNDILLGFEEFQLLQRLADEDILIQLEWADNLDTYRDKGDELFHKLPADVDLDTFDEALGERSTTHTHPDHRLLYIERGEMDFWSLVGDPVKLKEKDVLLIPKHRLHGSVVRSSSCLYHQPIIESML</sequence>
<evidence type="ECO:0000259" key="1">
    <source>
        <dbReference type="Pfam" id="PF07883"/>
    </source>
</evidence>
<dbReference type="Gene3D" id="1.20.910.10">
    <property type="entry name" value="Heme oxygenase-like"/>
    <property type="match status" value="1"/>
</dbReference>
<proteinExistence type="predicted"/>
<dbReference type="InterPro" id="IPR013096">
    <property type="entry name" value="Cupin_2"/>
</dbReference>
<feature type="domain" description="Cupin type-2" evidence="1">
    <location>
        <begin position="166"/>
        <end position="218"/>
    </location>
</feature>
<name>A0A1G9IBQ3_9GAMM</name>
<protein>
    <submittedName>
        <fullName evidence="2">Cupin domain-containing protein</fullName>
    </submittedName>
</protein>
<dbReference type="InterPro" id="IPR011051">
    <property type="entry name" value="RmlC_Cupin_sf"/>
</dbReference>
<dbReference type="SUPFAM" id="SSF51182">
    <property type="entry name" value="RmlC-like cupins"/>
    <property type="match status" value="1"/>
</dbReference>
<accession>A0A1G9IBQ3</accession>
<dbReference type="EMBL" id="FNGH01000003">
    <property type="protein sequence ID" value="SDL22647.1"/>
    <property type="molecule type" value="Genomic_DNA"/>
</dbReference>
<evidence type="ECO:0000313" key="2">
    <source>
        <dbReference type="EMBL" id="SDL22647.1"/>
    </source>
</evidence>
<keyword evidence="3" id="KW-1185">Reference proteome</keyword>
<gene>
    <name evidence="2" type="ORF">SAMN05192555_103125</name>
</gene>
<dbReference type="Pfam" id="PF07883">
    <property type="entry name" value="Cupin_2"/>
    <property type="match status" value="1"/>
</dbReference>
<organism evidence="2 3">
    <name type="scientific">Franzmannia pantelleriensis</name>
    <dbReference type="NCBI Taxonomy" id="48727"/>
    <lineage>
        <taxon>Bacteria</taxon>
        <taxon>Pseudomonadati</taxon>
        <taxon>Pseudomonadota</taxon>
        <taxon>Gammaproteobacteria</taxon>
        <taxon>Oceanospirillales</taxon>
        <taxon>Halomonadaceae</taxon>
        <taxon>Franzmannia</taxon>
    </lineage>
</organism>
<evidence type="ECO:0000313" key="3">
    <source>
        <dbReference type="Proteomes" id="UP000199107"/>
    </source>
</evidence>
<dbReference type="Proteomes" id="UP000199107">
    <property type="component" value="Unassembled WGS sequence"/>
</dbReference>
<dbReference type="Gene3D" id="2.60.120.10">
    <property type="entry name" value="Jelly Rolls"/>
    <property type="match status" value="1"/>
</dbReference>
<dbReference type="STRING" id="48727.SAMN05192555_103125"/>
<dbReference type="InterPro" id="IPR016084">
    <property type="entry name" value="Haem_Oase-like_multi-hlx"/>
</dbReference>
<reference evidence="3" key="1">
    <citation type="submission" date="2016-10" db="EMBL/GenBank/DDBJ databases">
        <authorList>
            <person name="Varghese N."/>
            <person name="Submissions S."/>
        </authorList>
    </citation>
    <scope>NUCLEOTIDE SEQUENCE [LARGE SCALE GENOMIC DNA]</scope>
    <source>
        <strain evidence="3">AAP</strain>
    </source>
</reference>
<dbReference type="Pfam" id="PF14518">
    <property type="entry name" value="Haem_oxygenas_2"/>
    <property type="match status" value="1"/>
</dbReference>